<comment type="caution">
    <text evidence="3">The sequence shown here is derived from an EMBL/GenBank/DDBJ whole genome shotgun (WGS) entry which is preliminary data.</text>
</comment>
<reference evidence="3" key="1">
    <citation type="submission" date="2021-01" db="EMBL/GenBank/DDBJ databases">
        <title>Whole genome shotgun sequence of Planosporangium mesophilum NBRC 109066.</title>
        <authorList>
            <person name="Komaki H."/>
            <person name="Tamura T."/>
        </authorList>
    </citation>
    <scope>NUCLEOTIDE SEQUENCE</scope>
    <source>
        <strain evidence="3">NBRC 109066</strain>
    </source>
</reference>
<evidence type="ECO:0000313" key="3">
    <source>
        <dbReference type="EMBL" id="GII24053.1"/>
    </source>
</evidence>
<dbReference type="AlphaFoldDB" id="A0A8J3TC99"/>
<proteinExistence type="inferred from homology"/>
<evidence type="ECO:0000313" key="4">
    <source>
        <dbReference type="Proteomes" id="UP000599074"/>
    </source>
</evidence>
<comment type="similarity">
    <text evidence="1">Belongs to the NAD(P)-dependent epimerase/dehydratase family.</text>
</comment>
<sequence length="299" mass="30603">MPVRVLVIGGHGFLGGHIRRRLAADGWDVVAAGRTPRPGCVRLDLSVDRVTQVAKRLVEVAPDAVVNCAGAIAGDPAALAAANVTGPATLLEGLVLAGAGPRLVHLGSAAEYGEVETGIPVREQAPTRPVSAYGATKLAGTRLVRLARATGLDAVVLRVFNTVGPGSPATSLPGRIAGELARALAEDGAVRLGPLDVVRDFVDPRDVADAVHAALTVGALDHPVLNVGSGTAVPTRALVDELLAITGFTGAVRCDAAGSPRSGAVPWQQADIAATRTALGWRPRRDLTTSLGDLWKTLS</sequence>
<keyword evidence="4" id="KW-1185">Reference proteome</keyword>
<dbReference type="Gene3D" id="3.90.25.10">
    <property type="entry name" value="UDP-galactose 4-epimerase, domain 1"/>
    <property type="match status" value="1"/>
</dbReference>
<dbReference type="InterPro" id="IPR036291">
    <property type="entry name" value="NAD(P)-bd_dom_sf"/>
</dbReference>
<evidence type="ECO:0000259" key="2">
    <source>
        <dbReference type="Pfam" id="PF01370"/>
    </source>
</evidence>
<accession>A0A8J3TC99</accession>
<dbReference type="EMBL" id="BOON01000033">
    <property type="protein sequence ID" value="GII24053.1"/>
    <property type="molecule type" value="Genomic_DNA"/>
</dbReference>
<feature type="domain" description="NAD-dependent epimerase/dehydratase" evidence="2">
    <location>
        <begin position="5"/>
        <end position="228"/>
    </location>
</feature>
<dbReference type="InterPro" id="IPR001509">
    <property type="entry name" value="Epimerase_deHydtase"/>
</dbReference>
<dbReference type="SUPFAM" id="SSF51735">
    <property type="entry name" value="NAD(P)-binding Rossmann-fold domains"/>
    <property type="match status" value="1"/>
</dbReference>
<evidence type="ECO:0000256" key="1">
    <source>
        <dbReference type="ARBA" id="ARBA00007637"/>
    </source>
</evidence>
<dbReference type="InterPro" id="IPR020904">
    <property type="entry name" value="Sc_DH/Rdtase_CS"/>
</dbReference>
<protein>
    <submittedName>
        <fullName evidence="3">SnoG protein</fullName>
    </submittedName>
</protein>
<organism evidence="3 4">
    <name type="scientific">Planosporangium mesophilum</name>
    <dbReference type="NCBI Taxonomy" id="689768"/>
    <lineage>
        <taxon>Bacteria</taxon>
        <taxon>Bacillati</taxon>
        <taxon>Actinomycetota</taxon>
        <taxon>Actinomycetes</taxon>
        <taxon>Micromonosporales</taxon>
        <taxon>Micromonosporaceae</taxon>
        <taxon>Planosporangium</taxon>
    </lineage>
</organism>
<dbReference type="PROSITE" id="PS00061">
    <property type="entry name" value="ADH_SHORT"/>
    <property type="match status" value="1"/>
</dbReference>
<gene>
    <name evidence="3" type="ORF">Pme01_36500</name>
</gene>
<name>A0A8J3TC99_9ACTN</name>
<dbReference type="Pfam" id="PF01370">
    <property type="entry name" value="Epimerase"/>
    <property type="match status" value="1"/>
</dbReference>
<dbReference type="PANTHER" id="PTHR43000">
    <property type="entry name" value="DTDP-D-GLUCOSE 4,6-DEHYDRATASE-RELATED"/>
    <property type="match status" value="1"/>
</dbReference>
<dbReference type="Proteomes" id="UP000599074">
    <property type="component" value="Unassembled WGS sequence"/>
</dbReference>
<dbReference type="Gene3D" id="3.40.50.720">
    <property type="entry name" value="NAD(P)-binding Rossmann-like Domain"/>
    <property type="match status" value="1"/>
</dbReference>